<dbReference type="EMBL" id="CP074694">
    <property type="protein sequence ID" value="QVL31389.1"/>
    <property type="molecule type" value="Genomic_DNA"/>
</dbReference>
<feature type="compositionally biased region" description="Basic and acidic residues" evidence="1">
    <location>
        <begin position="292"/>
        <end position="304"/>
    </location>
</feature>
<dbReference type="KEGG" id="tsph:KIH39_21465"/>
<evidence type="ECO:0000256" key="2">
    <source>
        <dbReference type="SAM" id="Phobius"/>
    </source>
</evidence>
<sequence>MSYTGHLLFSGSLGAVYGYLGYYHFHFAEQLAILAAVICTLGGLLPDLDKLGDESNSTIREIFSLAVALGSIMVIRRWQNLDLNNDPEKVILILAGAFLSVRYGFILLVKKLSVHRGMFHSIPAMIISGLVVYLAFRKPEQSHRYFLAIAMMIGFLSHLILDEVRGMNAAPVKSSGKSKASGVLSSAPGVGTALKLWSNSKWATTACYSILGSLGLMSNVDLGNTTLKGELTNIINFGKNVENKLNNINTGDTSTSTTSTDSSKSNSSNSNQTTSNSNSTNKPTIPATPTSRQKDPSGDPRIKGYDQYGDSSSSGGGSIRSLREGESPFRK</sequence>
<gene>
    <name evidence="3" type="ORF">KIH39_21465</name>
</gene>
<keyword evidence="2" id="KW-1133">Transmembrane helix</keyword>
<dbReference type="Pfam" id="PF04307">
    <property type="entry name" value="YdjM"/>
    <property type="match status" value="1"/>
</dbReference>
<dbReference type="RefSeq" id="WP_213495270.1">
    <property type="nucleotide sequence ID" value="NZ_CP074694.1"/>
</dbReference>
<evidence type="ECO:0000256" key="1">
    <source>
        <dbReference type="SAM" id="MobiDB-lite"/>
    </source>
</evidence>
<proteinExistence type="predicted"/>
<keyword evidence="4" id="KW-1185">Reference proteome</keyword>
<feature type="region of interest" description="Disordered" evidence="1">
    <location>
        <begin position="245"/>
        <end position="331"/>
    </location>
</feature>
<feature type="transmembrane region" description="Helical" evidence="2">
    <location>
        <begin position="60"/>
        <end position="78"/>
    </location>
</feature>
<feature type="transmembrane region" description="Helical" evidence="2">
    <location>
        <begin position="90"/>
        <end position="109"/>
    </location>
</feature>
<evidence type="ECO:0000313" key="4">
    <source>
        <dbReference type="Proteomes" id="UP000676194"/>
    </source>
</evidence>
<keyword evidence="2" id="KW-0472">Membrane</keyword>
<dbReference type="AlphaFoldDB" id="A0A8E6B4Z1"/>
<evidence type="ECO:0000313" key="3">
    <source>
        <dbReference type="EMBL" id="QVL31389.1"/>
    </source>
</evidence>
<protein>
    <submittedName>
        <fullName evidence="3">Metal-dependent hydrolase</fullName>
    </submittedName>
</protein>
<feature type="transmembrane region" description="Helical" evidence="2">
    <location>
        <begin position="118"/>
        <end position="136"/>
    </location>
</feature>
<name>A0A8E6B4Z1_9BACT</name>
<dbReference type="GO" id="GO:0016787">
    <property type="term" value="F:hydrolase activity"/>
    <property type="evidence" value="ECO:0007669"/>
    <property type="project" value="UniProtKB-KW"/>
</dbReference>
<keyword evidence="3" id="KW-0378">Hydrolase</keyword>
<feature type="transmembrane region" description="Helical" evidence="2">
    <location>
        <begin position="142"/>
        <end position="161"/>
    </location>
</feature>
<dbReference type="InterPro" id="IPR007404">
    <property type="entry name" value="YdjM-like"/>
</dbReference>
<feature type="compositionally biased region" description="Basic and acidic residues" evidence="1">
    <location>
        <begin position="321"/>
        <end position="331"/>
    </location>
</feature>
<reference evidence="3" key="1">
    <citation type="submission" date="2021-05" db="EMBL/GenBank/DDBJ databases">
        <title>Complete genome sequence of the cellulolytic planctomycete Telmatocola sphagniphila SP2T and characterization of the first cellulase from planctomycetes.</title>
        <authorList>
            <person name="Rakitin A.L."/>
            <person name="Beletsky A.V."/>
            <person name="Naumoff D.G."/>
            <person name="Kulichevskaya I.S."/>
            <person name="Mardanov A.V."/>
            <person name="Ravin N.V."/>
            <person name="Dedysh S.N."/>
        </authorList>
    </citation>
    <scope>NUCLEOTIDE SEQUENCE</scope>
    <source>
        <strain evidence="3">SP2T</strain>
    </source>
</reference>
<feature type="compositionally biased region" description="Low complexity" evidence="1">
    <location>
        <begin position="246"/>
        <end position="281"/>
    </location>
</feature>
<keyword evidence="2" id="KW-0812">Transmembrane</keyword>
<organism evidence="3 4">
    <name type="scientific">Telmatocola sphagniphila</name>
    <dbReference type="NCBI Taxonomy" id="1123043"/>
    <lineage>
        <taxon>Bacteria</taxon>
        <taxon>Pseudomonadati</taxon>
        <taxon>Planctomycetota</taxon>
        <taxon>Planctomycetia</taxon>
        <taxon>Gemmatales</taxon>
        <taxon>Gemmataceae</taxon>
    </lineage>
</organism>
<accession>A0A8E6B4Z1</accession>
<feature type="transmembrane region" description="Helical" evidence="2">
    <location>
        <begin position="7"/>
        <end position="25"/>
    </location>
</feature>
<dbReference type="Proteomes" id="UP000676194">
    <property type="component" value="Chromosome"/>
</dbReference>